<dbReference type="RefSeq" id="WP_067971881.1">
    <property type="nucleotide sequence ID" value="NZ_CAJHKM010000007.1"/>
</dbReference>
<sequence length="157" mass="18313">MKKRFLYILIAILTLYIVLTNNVYFSSQKPLIDAEDAVSQVAQDHKLSDIKDFYLFTKDETWYSVRAENEEGREVYLTYQPDSQTVHTGFVDEMVTEENAIALTQNELPEVEVKEARLGFDEKFFVWEVSFVDKDGNLGYHYINATNGTWYETINNL</sequence>
<reference evidence="2 4" key="1">
    <citation type="journal article" date="2016" name="Genome Announc.">
        <title>Complete Genome Sequences of Aerococcus christensenii CCUG 28831T, Aerococcus sanguinicola CCUG 43001T, Aerococcus urinae CCUG 36881T, Aerococcus urinaeequi CCUG 28094T, Aerococcus urinaehominis CCUG 42038 BT, and Aerococcus viridans CCUG 4311T.</title>
        <authorList>
            <person name="Carkaci D."/>
            <person name="Dargis R."/>
            <person name="Nielsen X.C."/>
            <person name="Skovgaard O."/>
            <person name="Fuursted K."/>
            <person name="Christensen J.J."/>
        </authorList>
    </citation>
    <scope>NUCLEOTIDE SEQUENCE [LARGE SCALE GENOMIC DNA]</scope>
    <source>
        <strain evidence="2 4">CCUG43001</strain>
    </source>
</reference>
<evidence type="ECO:0000259" key="1">
    <source>
        <dbReference type="Pfam" id="PF17881"/>
    </source>
</evidence>
<protein>
    <recommendedName>
        <fullName evidence="1">Cell wall elongation regulator TseB-like domain-containing protein</fullName>
    </recommendedName>
</protein>
<feature type="domain" description="Cell wall elongation regulator TseB-like" evidence="1">
    <location>
        <begin position="37"/>
        <end position="76"/>
    </location>
</feature>
<evidence type="ECO:0000313" key="3">
    <source>
        <dbReference type="EMBL" id="PKZ20505.1"/>
    </source>
</evidence>
<dbReference type="SUPFAM" id="SSF54403">
    <property type="entry name" value="Cystatin/monellin"/>
    <property type="match status" value="2"/>
</dbReference>
<keyword evidence="4" id="KW-1185">Reference proteome</keyword>
<dbReference type="OrthoDB" id="2242521at2"/>
<accession>A0A0X8F9W6</accession>
<dbReference type="Proteomes" id="UP000069912">
    <property type="component" value="Chromosome"/>
</dbReference>
<evidence type="ECO:0000313" key="5">
    <source>
        <dbReference type="Proteomes" id="UP000234239"/>
    </source>
</evidence>
<organism evidence="2 4">
    <name type="scientific">Aerococcus sanguinicola</name>
    <dbReference type="NCBI Taxonomy" id="119206"/>
    <lineage>
        <taxon>Bacteria</taxon>
        <taxon>Bacillati</taxon>
        <taxon>Bacillota</taxon>
        <taxon>Bacilli</taxon>
        <taxon>Lactobacillales</taxon>
        <taxon>Aerococcaceae</taxon>
        <taxon>Aerococcus</taxon>
    </lineage>
</organism>
<dbReference type="AlphaFoldDB" id="A0A0X8F9W6"/>
<gene>
    <name evidence="2" type="ORF">AWM72_01100</name>
    <name evidence="3" type="ORF">CYJ28_09830</name>
</gene>
<name>A0A0X8F9W6_9LACT</name>
<dbReference type="EMBL" id="PKGY01000008">
    <property type="protein sequence ID" value="PKZ20505.1"/>
    <property type="molecule type" value="Genomic_DNA"/>
</dbReference>
<dbReference type="Pfam" id="PF17881">
    <property type="entry name" value="TseB"/>
    <property type="match status" value="1"/>
</dbReference>
<dbReference type="InterPro" id="IPR041401">
    <property type="entry name" value="TseB-like_dom"/>
</dbReference>
<evidence type="ECO:0000313" key="2">
    <source>
        <dbReference type="EMBL" id="AMB93438.1"/>
    </source>
</evidence>
<proteinExistence type="predicted"/>
<evidence type="ECO:0000313" key="4">
    <source>
        <dbReference type="Proteomes" id="UP000069912"/>
    </source>
</evidence>
<dbReference type="InterPro" id="IPR046350">
    <property type="entry name" value="Cystatin_sf"/>
</dbReference>
<reference evidence="3 5" key="3">
    <citation type="submission" date="2017-12" db="EMBL/GenBank/DDBJ databases">
        <title>Phylogenetic diversity of female urinary microbiome.</title>
        <authorList>
            <person name="Thomas-White K."/>
            <person name="Wolfe A.J."/>
        </authorList>
    </citation>
    <scope>NUCLEOTIDE SEQUENCE [LARGE SCALE GENOMIC DNA]</scope>
    <source>
        <strain evidence="3 5">UMB0139</strain>
    </source>
</reference>
<reference evidence="4" key="2">
    <citation type="submission" date="2016-01" db="EMBL/GenBank/DDBJ databases">
        <title>Six Aerococcus type strain genome sequencing and assembly using PacBio and Illumina Hiseq.</title>
        <authorList>
            <person name="Carkaci D."/>
            <person name="Dargis R."/>
            <person name="Nielsen X.C."/>
            <person name="Skovgaard O."/>
            <person name="Fuursted K."/>
            <person name="Christensen J.J."/>
        </authorList>
    </citation>
    <scope>NUCLEOTIDE SEQUENCE [LARGE SCALE GENOMIC DNA]</scope>
    <source>
        <strain evidence="4">CCUG43001</strain>
    </source>
</reference>
<dbReference type="Proteomes" id="UP000234239">
    <property type="component" value="Unassembled WGS sequence"/>
</dbReference>
<dbReference type="GeneID" id="92902669"/>
<dbReference type="KEGG" id="asan:AWM72_01100"/>
<dbReference type="EMBL" id="CP014160">
    <property type="protein sequence ID" value="AMB93438.1"/>
    <property type="molecule type" value="Genomic_DNA"/>
</dbReference>
<dbReference type="Gene3D" id="3.10.450.40">
    <property type="match status" value="2"/>
</dbReference>